<evidence type="ECO:0000256" key="1">
    <source>
        <dbReference type="ARBA" id="ARBA00001970"/>
    </source>
</evidence>
<protein>
    <submittedName>
        <fullName evidence="14">Cytochrome b561-like</fullName>
    </submittedName>
</protein>
<name>A0A1S3I012_LINAN</name>
<feature type="transmembrane region" description="Helical" evidence="11">
    <location>
        <begin position="20"/>
        <end position="42"/>
    </location>
</feature>
<evidence type="ECO:0000256" key="2">
    <source>
        <dbReference type="ARBA" id="ARBA00004141"/>
    </source>
</evidence>
<dbReference type="GO" id="GO:0046872">
    <property type="term" value="F:metal ion binding"/>
    <property type="evidence" value="ECO:0007669"/>
    <property type="project" value="UniProtKB-KW"/>
</dbReference>
<feature type="transmembrane region" description="Helical" evidence="11">
    <location>
        <begin position="89"/>
        <end position="113"/>
    </location>
</feature>
<feature type="domain" description="Cytochrome b561" evidence="12">
    <location>
        <begin position="24"/>
        <end position="229"/>
    </location>
</feature>
<comment type="subcellular location">
    <subcellularLocation>
        <location evidence="2">Membrane</location>
        <topology evidence="2">Multi-pass membrane protein</topology>
    </subcellularLocation>
</comment>
<feature type="transmembrane region" description="Helical" evidence="11">
    <location>
        <begin position="208"/>
        <end position="228"/>
    </location>
</feature>
<dbReference type="KEGG" id="lak:106159746"/>
<evidence type="ECO:0000256" key="4">
    <source>
        <dbReference type="ARBA" id="ARBA00022617"/>
    </source>
</evidence>
<keyword evidence="9" id="KW-0408">Iron</keyword>
<evidence type="ECO:0000256" key="5">
    <source>
        <dbReference type="ARBA" id="ARBA00022692"/>
    </source>
</evidence>
<dbReference type="FunCoup" id="A0A1S3I012">
    <property type="interactions" value="34"/>
</dbReference>
<evidence type="ECO:0000313" key="14">
    <source>
        <dbReference type="RefSeq" id="XP_013391598.1"/>
    </source>
</evidence>
<dbReference type="InParanoid" id="A0A1S3I012"/>
<evidence type="ECO:0000256" key="10">
    <source>
        <dbReference type="ARBA" id="ARBA00023136"/>
    </source>
</evidence>
<dbReference type="OrthoDB" id="907479at2759"/>
<dbReference type="Pfam" id="PF03188">
    <property type="entry name" value="Cytochrom_B561"/>
    <property type="match status" value="1"/>
</dbReference>
<evidence type="ECO:0000256" key="8">
    <source>
        <dbReference type="ARBA" id="ARBA00022989"/>
    </source>
</evidence>
<feature type="transmembrane region" description="Helical" evidence="11">
    <location>
        <begin position="176"/>
        <end position="196"/>
    </location>
</feature>
<dbReference type="FunFam" id="1.20.120.1770:FF:000001">
    <property type="entry name" value="Cytochrome b reductase 1"/>
    <property type="match status" value="1"/>
</dbReference>
<feature type="transmembrane region" description="Helical" evidence="11">
    <location>
        <begin position="62"/>
        <end position="82"/>
    </location>
</feature>
<dbReference type="GO" id="GO:0016020">
    <property type="term" value="C:membrane"/>
    <property type="evidence" value="ECO:0007669"/>
    <property type="project" value="UniProtKB-SubCell"/>
</dbReference>
<keyword evidence="13" id="KW-1185">Reference proteome</keyword>
<dbReference type="GeneID" id="106159746"/>
<keyword evidence="6" id="KW-0479">Metal-binding</keyword>
<evidence type="ECO:0000313" key="13">
    <source>
        <dbReference type="Proteomes" id="UP000085678"/>
    </source>
</evidence>
<keyword evidence="8 11" id="KW-1133">Transmembrane helix</keyword>
<evidence type="ECO:0000256" key="7">
    <source>
        <dbReference type="ARBA" id="ARBA00022982"/>
    </source>
</evidence>
<sequence length="251" mass="28694">MQKSYDEIQPQPTSLRFFTLFVVLSQILGVLVVVMVGVWMGHFHGGFGWMENPGLEFNYHPLFMVLGLVFLYGDAMLAYRVFRYERKLYIKIVHTCLHAGAIIFAAVGLKAVFDSHNLAKPKPIPNLYSWHAWMGLATVILFASQFVFGFVSYLWPKLSQNARELYMPLHRFWGMAIYVMAIATAFMGMIEKIGFIGLTSSLQDPERLLTNMLGLALLCLGLVVIYVVSHPDYKRQPLAEEQTLQLQEYQE</sequence>
<evidence type="ECO:0000259" key="12">
    <source>
        <dbReference type="PROSITE" id="PS50939"/>
    </source>
</evidence>
<dbReference type="Proteomes" id="UP000085678">
    <property type="component" value="Unplaced"/>
</dbReference>
<organism evidence="13 14">
    <name type="scientific">Lingula anatina</name>
    <name type="common">Brachiopod</name>
    <name type="synonym">Lingula unguis</name>
    <dbReference type="NCBI Taxonomy" id="7574"/>
    <lineage>
        <taxon>Eukaryota</taxon>
        <taxon>Metazoa</taxon>
        <taxon>Spiralia</taxon>
        <taxon>Lophotrochozoa</taxon>
        <taxon>Brachiopoda</taxon>
        <taxon>Linguliformea</taxon>
        <taxon>Lingulata</taxon>
        <taxon>Lingulida</taxon>
        <taxon>Linguloidea</taxon>
        <taxon>Lingulidae</taxon>
        <taxon>Lingula</taxon>
    </lineage>
</organism>
<keyword evidence="4" id="KW-0349">Heme</keyword>
<comment type="cofactor">
    <cofactor evidence="1">
        <name>heme b</name>
        <dbReference type="ChEBI" id="CHEBI:60344"/>
    </cofactor>
</comment>
<evidence type="ECO:0000256" key="3">
    <source>
        <dbReference type="ARBA" id="ARBA00022448"/>
    </source>
</evidence>
<dbReference type="PROSITE" id="PS50939">
    <property type="entry name" value="CYTOCHROME_B561"/>
    <property type="match status" value="1"/>
</dbReference>
<accession>A0A1S3I012</accession>
<dbReference type="InterPro" id="IPR006593">
    <property type="entry name" value="Cyt_b561/ferric_Rdtase_TM"/>
</dbReference>
<dbReference type="PANTHER" id="PTHR10106:SF0">
    <property type="entry name" value="LD36721P"/>
    <property type="match status" value="1"/>
</dbReference>
<reference evidence="14" key="1">
    <citation type="submission" date="2025-08" db="UniProtKB">
        <authorList>
            <consortium name="RefSeq"/>
        </authorList>
    </citation>
    <scope>IDENTIFICATION</scope>
    <source>
        <tissue evidence="14">Gonads</tissue>
    </source>
</reference>
<dbReference type="Gene3D" id="1.20.120.1770">
    <property type="match status" value="1"/>
</dbReference>
<keyword evidence="7" id="KW-0249">Electron transport</keyword>
<dbReference type="InterPro" id="IPR043205">
    <property type="entry name" value="CYB561/CYBRD1-like"/>
</dbReference>
<feature type="transmembrane region" description="Helical" evidence="11">
    <location>
        <begin position="133"/>
        <end position="155"/>
    </location>
</feature>
<dbReference type="RefSeq" id="XP_013391598.1">
    <property type="nucleotide sequence ID" value="XM_013536144.2"/>
</dbReference>
<evidence type="ECO:0000256" key="11">
    <source>
        <dbReference type="SAM" id="Phobius"/>
    </source>
</evidence>
<dbReference type="AlphaFoldDB" id="A0A1S3I012"/>
<dbReference type="GO" id="GO:0016491">
    <property type="term" value="F:oxidoreductase activity"/>
    <property type="evidence" value="ECO:0007669"/>
    <property type="project" value="InterPro"/>
</dbReference>
<gene>
    <name evidence="14" type="primary">LOC106159746</name>
</gene>
<proteinExistence type="predicted"/>
<keyword evidence="10 11" id="KW-0472">Membrane</keyword>
<evidence type="ECO:0000256" key="6">
    <source>
        <dbReference type="ARBA" id="ARBA00022723"/>
    </source>
</evidence>
<keyword evidence="3" id="KW-0813">Transport</keyword>
<dbReference type="PANTHER" id="PTHR10106">
    <property type="entry name" value="CYTOCHROME B561-RELATED"/>
    <property type="match status" value="1"/>
</dbReference>
<evidence type="ECO:0000256" key="9">
    <source>
        <dbReference type="ARBA" id="ARBA00023004"/>
    </source>
</evidence>
<dbReference type="SMART" id="SM00665">
    <property type="entry name" value="B561"/>
    <property type="match status" value="1"/>
</dbReference>
<keyword evidence="5 11" id="KW-0812">Transmembrane</keyword>